<feature type="compositionally biased region" description="Low complexity" evidence="1">
    <location>
        <begin position="23"/>
        <end position="35"/>
    </location>
</feature>
<evidence type="ECO:0000313" key="3">
    <source>
        <dbReference type="Proteomes" id="UP000281549"/>
    </source>
</evidence>
<name>A0A4P9YM63_ROZAC</name>
<protein>
    <recommendedName>
        <fullName evidence="4">Outer arm dynein light chain 1</fullName>
    </recommendedName>
</protein>
<dbReference type="InterPro" id="IPR001611">
    <property type="entry name" value="Leu-rich_rpt"/>
</dbReference>
<dbReference type="SUPFAM" id="SSF52058">
    <property type="entry name" value="L domain-like"/>
    <property type="match status" value="1"/>
</dbReference>
<feature type="region of interest" description="Disordered" evidence="1">
    <location>
        <begin position="1"/>
        <end position="35"/>
    </location>
</feature>
<dbReference type="PANTHER" id="PTHR22708:SF0">
    <property type="entry name" value="LEUCINE-RICH REPEAT-CONTAINING PROTEIN 56"/>
    <property type="match status" value="1"/>
</dbReference>
<proteinExistence type="predicted"/>
<organism evidence="2 3">
    <name type="scientific">Rozella allomycis (strain CSF55)</name>
    <dbReference type="NCBI Taxonomy" id="988480"/>
    <lineage>
        <taxon>Eukaryota</taxon>
        <taxon>Fungi</taxon>
        <taxon>Fungi incertae sedis</taxon>
        <taxon>Cryptomycota</taxon>
        <taxon>Cryptomycota incertae sedis</taxon>
        <taxon>Rozella</taxon>
    </lineage>
</organism>
<dbReference type="InterPro" id="IPR040091">
    <property type="entry name" value="LRRC56"/>
</dbReference>
<feature type="compositionally biased region" description="Basic and acidic residues" evidence="1">
    <location>
        <begin position="1"/>
        <end position="12"/>
    </location>
</feature>
<dbReference type="PANTHER" id="PTHR22708">
    <property type="entry name" value="LEUCINE-RICH REPEAT-CONTAINING PROTEIN 56"/>
    <property type="match status" value="1"/>
</dbReference>
<evidence type="ECO:0008006" key="4">
    <source>
        <dbReference type="Google" id="ProtNLM"/>
    </source>
</evidence>
<evidence type="ECO:0000313" key="2">
    <source>
        <dbReference type="EMBL" id="RKP19630.1"/>
    </source>
</evidence>
<dbReference type="AlphaFoldDB" id="A0A4P9YM63"/>
<dbReference type="Gene3D" id="3.80.10.10">
    <property type="entry name" value="Ribonuclease Inhibitor"/>
    <property type="match status" value="1"/>
</dbReference>
<reference evidence="3" key="1">
    <citation type="journal article" date="2018" name="Nat. Microbiol.">
        <title>Leveraging single-cell genomics to expand the fungal tree of life.</title>
        <authorList>
            <person name="Ahrendt S.R."/>
            <person name="Quandt C.A."/>
            <person name="Ciobanu D."/>
            <person name="Clum A."/>
            <person name="Salamov A."/>
            <person name="Andreopoulos B."/>
            <person name="Cheng J.F."/>
            <person name="Woyke T."/>
            <person name="Pelin A."/>
            <person name="Henrissat B."/>
            <person name="Reynolds N.K."/>
            <person name="Benny G.L."/>
            <person name="Smith M.E."/>
            <person name="James T.Y."/>
            <person name="Grigoriev I.V."/>
        </authorList>
    </citation>
    <scope>NUCLEOTIDE SEQUENCE [LARGE SCALE GENOMIC DNA]</scope>
    <source>
        <strain evidence="3">CSF55</strain>
    </source>
</reference>
<sequence length="275" mass="30914">MTSENGKNERPLTARPITSRPITSRTVRTSTKSTTSNETLKSFNLSREFLLKCVGNLDTFSTVTELTLKVDFTQLDSNNFGLKIPNLRILCFKESKINSLKDIGVGLDGIVNFPSLIEFFGSSNKIKDCDILWQLNNLEILDLESNQIETFEQAEFLGLCPKLNSLSLINNPIYNKILNNASEMALFSSKSLPPKVWYRSLLKMIIPSLNCLDECQIDLQDTLLSVTDIEKFKSLITSGDLNSLSSRKTNESFKNPSLIFCGSPILSLRRLINRT</sequence>
<dbReference type="PROSITE" id="PS51450">
    <property type="entry name" value="LRR"/>
    <property type="match status" value="1"/>
</dbReference>
<dbReference type="InterPro" id="IPR032675">
    <property type="entry name" value="LRR_dom_sf"/>
</dbReference>
<dbReference type="EMBL" id="ML005191">
    <property type="protein sequence ID" value="RKP19630.1"/>
    <property type="molecule type" value="Genomic_DNA"/>
</dbReference>
<accession>A0A4P9YM63</accession>
<dbReference type="Proteomes" id="UP000281549">
    <property type="component" value="Unassembled WGS sequence"/>
</dbReference>
<evidence type="ECO:0000256" key="1">
    <source>
        <dbReference type="SAM" id="MobiDB-lite"/>
    </source>
</evidence>
<gene>
    <name evidence="2" type="ORF">ROZALSC1DRAFT_28795</name>
</gene>